<evidence type="ECO:0000256" key="1">
    <source>
        <dbReference type="SAM" id="MobiDB-lite"/>
    </source>
</evidence>
<protein>
    <submittedName>
        <fullName evidence="4">Si:ch73-389k6.1</fullName>
    </submittedName>
</protein>
<organism evidence="3 4">
    <name type="scientific">Steinernema glaseri</name>
    <dbReference type="NCBI Taxonomy" id="37863"/>
    <lineage>
        <taxon>Eukaryota</taxon>
        <taxon>Metazoa</taxon>
        <taxon>Ecdysozoa</taxon>
        <taxon>Nematoda</taxon>
        <taxon>Chromadorea</taxon>
        <taxon>Rhabditida</taxon>
        <taxon>Tylenchina</taxon>
        <taxon>Panagrolaimomorpha</taxon>
        <taxon>Strongyloidoidea</taxon>
        <taxon>Steinernematidae</taxon>
        <taxon>Steinernema</taxon>
    </lineage>
</organism>
<keyword evidence="2" id="KW-0812">Transmembrane</keyword>
<reference evidence="4" key="1">
    <citation type="submission" date="2016-11" db="UniProtKB">
        <authorList>
            <consortium name="WormBaseParasite"/>
        </authorList>
    </citation>
    <scope>IDENTIFICATION</scope>
</reference>
<evidence type="ECO:0000256" key="2">
    <source>
        <dbReference type="SAM" id="Phobius"/>
    </source>
</evidence>
<sequence length="115" mass="12912">MEPLVTQPPVAEDSNPPFPQKYDSNEEVPQRYVLALLALLMVTVICLLSFFFYGVLSETLSRRSFEKDPEQECAVSVTSASSYFTTLSPSSSQDSSVFFPSYSVPLRIEILRECD</sequence>
<dbReference type="Proteomes" id="UP000095287">
    <property type="component" value="Unplaced"/>
</dbReference>
<dbReference type="AlphaFoldDB" id="A0A1I8ABQ1"/>
<keyword evidence="2" id="KW-0472">Membrane</keyword>
<keyword evidence="2" id="KW-1133">Transmembrane helix</keyword>
<evidence type="ECO:0000313" key="4">
    <source>
        <dbReference type="WBParaSite" id="L893_g4111.t1"/>
    </source>
</evidence>
<feature type="region of interest" description="Disordered" evidence="1">
    <location>
        <begin position="1"/>
        <end position="23"/>
    </location>
</feature>
<name>A0A1I8ABQ1_9BILA</name>
<evidence type="ECO:0000313" key="3">
    <source>
        <dbReference type="Proteomes" id="UP000095287"/>
    </source>
</evidence>
<accession>A0A1I8ABQ1</accession>
<dbReference type="WBParaSite" id="L893_g4111.t1">
    <property type="protein sequence ID" value="L893_g4111.t1"/>
    <property type="gene ID" value="L893_g4111"/>
</dbReference>
<proteinExistence type="predicted"/>
<keyword evidence="3" id="KW-1185">Reference proteome</keyword>
<feature type="transmembrane region" description="Helical" evidence="2">
    <location>
        <begin position="32"/>
        <end position="56"/>
    </location>
</feature>